<feature type="compositionally biased region" description="Basic and acidic residues" evidence="1">
    <location>
        <begin position="127"/>
        <end position="137"/>
    </location>
</feature>
<protein>
    <recommendedName>
        <fullName evidence="2">DUF4124 domain-containing protein</fullName>
    </recommendedName>
</protein>
<feature type="compositionally biased region" description="Basic and acidic residues" evidence="1">
    <location>
        <begin position="92"/>
        <end position="105"/>
    </location>
</feature>
<evidence type="ECO:0000259" key="2">
    <source>
        <dbReference type="Pfam" id="PF13511"/>
    </source>
</evidence>
<evidence type="ECO:0000313" key="4">
    <source>
        <dbReference type="Proteomes" id="UP001184230"/>
    </source>
</evidence>
<evidence type="ECO:0000256" key="1">
    <source>
        <dbReference type="SAM" id="MobiDB-lite"/>
    </source>
</evidence>
<dbReference type="PROSITE" id="PS51257">
    <property type="entry name" value="PROKAR_LIPOPROTEIN"/>
    <property type="match status" value="1"/>
</dbReference>
<dbReference type="Pfam" id="PF13511">
    <property type="entry name" value="DUF4124"/>
    <property type="match status" value="1"/>
</dbReference>
<feature type="domain" description="DUF4124" evidence="2">
    <location>
        <begin position="12"/>
        <end position="55"/>
    </location>
</feature>
<feature type="region of interest" description="Disordered" evidence="1">
    <location>
        <begin position="39"/>
        <end position="156"/>
    </location>
</feature>
<reference evidence="3 4" key="1">
    <citation type="submission" date="2023-07" db="EMBL/GenBank/DDBJ databases">
        <title>Sorghum-associated microbial communities from plants grown in Nebraska, USA.</title>
        <authorList>
            <person name="Schachtman D."/>
        </authorList>
    </citation>
    <scope>NUCLEOTIDE SEQUENCE [LARGE SCALE GENOMIC DNA]</scope>
    <source>
        <strain evidence="3 4">DS1781</strain>
    </source>
</reference>
<proteinExistence type="predicted"/>
<accession>A0ABU1NN68</accession>
<dbReference type="RefSeq" id="WP_309906920.1">
    <property type="nucleotide sequence ID" value="NZ_JAVDRF010000016.1"/>
</dbReference>
<dbReference type="InterPro" id="IPR025392">
    <property type="entry name" value="DUF4124"/>
</dbReference>
<feature type="compositionally biased region" description="Acidic residues" evidence="1">
    <location>
        <begin position="106"/>
        <end position="116"/>
    </location>
</feature>
<dbReference type="Proteomes" id="UP001184230">
    <property type="component" value="Unassembled WGS sequence"/>
</dbReference>
<organism evidence="3 4">
    <name type="scientific">Variovorax soli</name>
    <dbReference type="NCBI Taxonomy" id="376815"/>
    <lineage>
        <taxon>Bacteria</taxon>
        <taxon>Pseudomonadati</taxon>
        <taxon>Pseudomonadota</taxon>
        <taxon>Betaproteobacteria</taxon>
        <taxon>Burkholderiales</taxon>
        <taxon>Comamonadaceae</taxon>
        <taxon>Variovorax</taxon>
    </lineage>
</organism>
<name>A0ABU1NN68_9BURK</name>
<dbReference type="EMBL" id="JAVDRF010000016">
    <property type="protein sequence ID" value="MDR6539326.1"/>
    <property type="molecule type" value="Genomic_DNA"/>
</dbReference>
<evidence type="ECO:0000313" key="3">
    <source>
        <dbReference type="EMBL" id="MDR6539326.1"/>
    </source>
</evidence>
<gene>
    <name evidence="3" type="ORF">J2739_005122</name>
</gene>
<sequence>MRGVIVLSILSAFGTLSCAEVIRCADAAGNVSYTDAACPPGARPVSRVEIPPPADMRNADAGRPIPLPRANLEAAAPVLQAPSGPVIIDSRAGPDRPTDSRRSDRGDDDAAIDDDYAYPRAYPQPRPPRDLRPRIRNCDATGCRDTQGNHYDRSGQLDRYRSLDGKTCRPVGTTTICR</sequence>
<keyword evidence="4" id="KW-1185">Reference proteome</keyword>
<comment type="caution">
    <text evidence="3">The sequence shown here is derived from an EMBL/GenBank/DDBJ whole genome shotgun (WGS) entry which is preliminary data.</text>
</comment>